<dbReference type="InterPro" id="IPR009163">
    <property type="entry name" value="Ap4A_phos1/2"/>
</dbReference>
<dbReference type="EMBL" id="KN847524">
    <property type="protein sequence ID" value="KIV90093.1"/>
    <property type="molecule type" value="Genomic_DNA"/>
</dbReference>
<dbReference type="Proteomes" id="UP000054302">
    <property type="component" value="Unassembled WGS sequence"/>
</dbReference>
<dbReference type="GO" id="GO:0005524">
    <property type="term" value="F:ATP binding"/>
    <property type="evidence" value="ECO:0007669"/>
    <property type="project" value="InterPro"/>
</dbReference>
<proteinExistence type="predicted"/>
<evidence type="ECO:0000259" key="1">
    <source>
        <dbReference type="Pfam" id="PF09830"/>
    </source>
</evidence>
<dbReference type="AlphaFoldDB" id="A0A0D1ZTJ3"/>
<evidence type="ECO:0000313" key="4">
    <source>
        <dbReference type="Proteomes" id="UP000054302"/>
    </source>
</evidence>
<accession>A0A0D1ZTJ3</accession>
<organism evidence="3 4">
    <name type="scientific">Exophiala mesophila</name>
    <name type="common">Black yeast-like fungus</name>
    <dbReference type="NCBI Taxonomy" id="212818"/>
    <lineage>
        <taxon>Eukaryota</taxon>
        <taxon>Fungi</taxon>
        <taxon>Dikarya</taxon>
        <taxon>Ascomycota</taxon>
        <taxon>Pezizomycotina</taxon>
        <taxon>Eurotiomycetes</taxon>
        <taxon>Chaetothyriomycetidae</taxon>
        <taxon>Chaetothyriales</taxon>
        <taxon>Herpotrichiellaceae</taxon>
        <taxon>Exophiala</taxon>
    </lineage>
</organism>
<sequence length="279" mass="31817">MVRSELEARALAQFDSLVEKGELFWEPSKEIKVEQQPFDVYFRISATTQQKPYNPNDTSRRPGFLDDDPEFTLCHVTPNHKLIMNKFCWLRPQMILHTLDFQSQTDMLARDDFEAAISVVKQLGERYMLIFNGGPDAGSSVAHKHLQVFQRPEWKTAIDRVVEGEEVDLPFTYRLYRLTESCQGDKLYEEYRAMCDELGIVNGCPHNLLLVRESMVVIPRSCATIKGDIDGALIQGGANAMLGMLWLKTPQQLENWKSYGPIKALTDFGVVPKTQNGRA</sequence>
<dbReference type="STRING" id="212818.A0A0D1ZTJ3"/>
<feature type="domain" description="Ap4A phosphorylase 1/2 N-terminal" evidence="2">
    <location>
        <begin position="50"/>
        <end position="152"/>
    </location>
</feature>
<dbReference type="OrthoDB" id="10267950at2759"/>
<reference evidence="3 4" key="1">
    <citation type="submission" date="2015-01" db="EMBL/GenBank/DDBJ databases">
        <title>The Genome Sequence of Exophiala mesophila CBS40295.</title>
        <authorList>
            <consortium name="The Broad Institute Genomics Platform"/>
            <person name="Cuomo C."/>
            <person name="de Hoog S."/>
            <person name="Gorbushina A."/>
            <person name="Stielow B."/>
            <person name="Teixiera M."/>
            <person name="Abouelleil A."/>
            <person name="Chapman S.B."/>
            <person name="Priest M."/>
            <person name="Young S.K."/>
            <person name="Wortman J."/>
            <person name="Nusbaum C."/>
            <person name="Birren B."/>
        </authorList>
    </citation>
    <scope>NUCLEOTIDE SEQUENCE [LARGE SCALE GENOMIC DNA]</scope>
    <source>
        <strain evidence="3 4">CBS 40295</strain>
    </source>
</reference>
<dbReference type="VEuPathDB" id="FungiDB:PV10_07435"/>
<dbReference type="RefSeq" id="XP_016221667.1">
    <property type="nucleotide sequence ID" value="XM_016372335.1"/>
</dbReference>
<dbReference type="PANTHER" id="PTHR38420">
    <property type="entry name" value="AP-4-A PHOSPHORYLASE II"/>
    <property type="match status" value="1"/>
</dbReference>
<dbReference type="HOGENOM" id="CLU_049915_0_0_1"/>
<dbReference type="OMA" id="FARDPPD"/>
<evidence type="ECO:0000259" key="2">
    <source>
        <dbReference type="Pfam" id="PF19327"/>
    </source>
</evidence>
<dbReference type="InterPro" id="IPR036265">
    <property type="entry name" value="HIT-like_sf"/>
</dbReference>
<dbReference type="InterPro" id="IPR045759">
    <property type="entry name" value="Ap4A_phos1/2_N"/>
</dbReference>
<dbReference type="Gene3D" id="3.30.428.70">
    <property type="match status" value="1"/>
</dbReference>
<dbReference type="GO" id="GO:0009117">
    <property type="term" value="P:nucleotide metabolic process"/>
    <property type="evidence" value="ECO:0007669"/>
    <property type="project" value="InterPro"/>
</dbReference>
<gene>
    <name evidence="3" type="ORF">PV10_07435</name>
</gene>
<feature type="domain" description="ATP adenylyltransferase C-terminal" evidence="1">
    <location>
        <begin position="168"/>
        <end position="270"/>
    </location>
</feature>
<dbReference type="Pfam" id="PF09830">
    <property type="entry name" value="ATP_transf"/>
    <property type="match status" value="1"/>
</dbReference>
<evidence type="ECO:0000313" key="3">
    <source>
        <dbReference type="EMBL" id="KIV90093.1"/>
    </source>
</evidence>
<dbReference type="InterPro" id="IPR019200">
    <property type="entry name" value="ATP_adenylylTrfase_C"/>
</dbReference>
<dbReference type="InterPro" id="IPR043171">
    <property type="entry name" value="Ap4A_phos1/2-like"/>
</dbReference>
<dbReference type="GeneID" id="27325280"/>
<dbReference type="PANTHER" id="PTHR38420:SF1">
    <property type="entry name" value="PUTATIVE (AFU_ORTHOLOGUE AFUA_5G14690)-RELATED"/>
    <property type="match status" value="1"/>
</dbReference>
<dbReference type="SUPFAM" id="SSF54197">
    <property type="entry name" value="HIT-like"/>
    <property type="match status" value="1"/>
</dbReference>
<dbReference type="Pfam" id="PF19327">
    <property type="entry name" value="Ap4A_phos_N"/>
    <property type="match status" value="1"/>
</dbReference>
<name>A0A0D1ZTJ3_EXOME</name>
<protein>
    <submittedName>
        <fullName evidence="3">Uncharacterized protein</fullName>
    </submittedName>
</protein>
<keyword evidence="4" id="KW-1185">Reference proteome</keyword>
<dbReference type="GO" id="GO:0003877">
    <property type="term" value="F:ATP:ADP adenylyltransferase activity"/>
    <property type="evidence" value="ECO:0007669"/>
    <property type="project" value="InterPro"/>
</dbReference>